<organism evidence="7 8">
    <name type="scientific">Muiribacterium halophilum</name>
    <dbReference type="NCBI Taxonomy" id="2053465"/>
    <lineage>
        <taxon>Bacteria</taxon>
        <taxon>Candidatus Muiribacteriota</taxon>
        <taxon>Candidatus Muiribacteriia</taxon>
        <taxon>Candidatus Muiribacteriales</taxon>
        <taxon>Candidatus Muiribacteriaceae</taxon>
        <taxon>Candidatus Muiribacterium</taxon>
    </lineage>
</organism>
<keyword evidence="3 6" id="KW-0963">Cytoplasm</keyword>
<keyword evidence="7" id="KW-0969">Cilium</keyword>
<dbReference type="InterPro" id="IPR003713">
    <property type="entry name" value="FliS"/>
</dbReference>
<dbReference type="AlphaFoldDB" id="A0A2N5ZJ51"/>
<dbReference type="PIRSF" id="PIRSF039090">
    <property type="entry name" value="Flis"/>
    <property type="match status" value="1"/>
</dbReference>
<evidence type="ECO:0000313" key="7">
    <source>
        <dbReference type="EMBL" id="PLX18715.1"/>
    </source>
</evidence>
<keyword evidence="7" id="KW-0966">Cell projection</keyword>
<comment type="similarity">
    <text evidence="2 6">Belongs to the FliS family.</text>
</comment>
<evidence type="ECO:0000256" key="1">
    <source>
        <dbReference type="ARBA" id="ARBA00004514"/>
    </source>
</evidence>
<dbReference type="Proteomes" id="UP000234857">
    <property type="component" value="Unassembled WGS sequence"/>
</dbReference>
<accession>A0A2N5ZJ51</accession>
<evidence type="ECO:0000256" key="5">
    <source>
        <dbReference type="ARBA" id="ARBA00023186"/>
    </source>
</evidence>
<evidence type="ECO:0000256" key="2">
    <source>
        <dbReference type="ARBA" id="ARBA00008787"/>
    </source>
</evidence>
<dbReference type="Pfam" id="PF02561">
    <property type="entry name" value="FliS"/>
    <property type="match status" value="1"/>
</dbReference>
<gene>
    <name evidence="7" type="primary">fliS</name>
    <name evidence="7" type="ORF">C0601_03845</name>
</gene>
<evidence type="ECO:0000256" key="4">
    <source>
        <dbReference type="ARBA" id="ARBA00022795"/>
    </source>
</evidence>
<evidence type="ECO:0000256" key="3">
    <source>
        <dbReference type="ARBA" id="ARBA00022490"/>
    </source>
</evidence>
<name>A0A2N5ZJ51_MUIH1</name>
<evidence type="ECO:0000313" key="8">
    <source>
        <dbReference type="Proteomes" id="UP000234857"/>
    </source>
</evidence>
<dbReference type="Gene3D" id="1.20.120.340">
    <property type="entry name" value="Flagellar protein FliS"/>
    <property type="match status" value="1"/>
</dbReference>
<dbReference type="SUPFAM" id="SSF101116">
    <property type="entry name" value="Flagellar export chaperone FliS"/>
    <property type="match status" value="1"/>
</dbReference>
<protein>
    <recommendedName>
        <fullName evidence="6">Flagellar secretion chaperone FliS</fullName>
    </recommendedName>
</protein>
<dbReference type="CDD" id="cd16098">
    <property type="entry name" value="FliS"/>
    <property type="match status" value="1"/>
</dbReference>
<dbReference type="InterPro" id="IPR036584">
    <property type="entry name" value="FliS_sf"/>
</dbReference>
<dbReference type="GO" id="GO:0005829">
    <property type="term" value="C:cytosol"/>
    <property type="evidence" value="ECO:0007669"/>
    <property type="project" value="UniProtKB-SubCell"/>
</dbReference>
<dbReference type="EMBL" id="PKTG01000053">
    <property type="protein sequence ID" value="PLX18715.1"/>
    <property type="molecule type" value="Genomic_DNA"/>
</dbReference>
<dbReference type="GO" id="GO:0044780">
    <property type="term" value="P:bacterial-type flagellum assembly"/>
    <property type="evidence" value="ECO:0007669"/>
    <property type="project" value="InterPro"/>
</dbReference>
<dbReference type="GO" id="GO:0071973">
    <property type="term" value="P:bacterial-type flagellum-dependent cell motility"/>
    <property type="evidence" value="ECO:0007669"/>
    <property type="project" value="TreeGrafter"/>
</dbReference>
<comment type="caution">
    <text evidence="7">The sequence shown here is derived from an EMBL/GenBank/DDBJ whole genome shotgun (WGS) entry which is preliminary data.</text>
</comment>
<dbReference type="PANTHER" id="PTHR34773">
    <property type="entry name" value="FLAGELLAR SECRETION CHAPERONE FLIS"/>
    <property type="match status" value="1"/>
</dbReference>
<sequence>MNMQTMNQKADLYRKNQIATASEGQLIIMLYDGAIRFLKKAKTSMKEKDIEQSHEAITRARKIVLELMFSLDMEKGGDISRNLYELYFFLNQELIKANIKKDSEILNDCLEIITNLRSTWKQVIEKAKNSN</sequence>
<comment type="subcellular location">
    <subcellularLocation>
        <location evidence="1 6">Cytoplasm</location>
        <location evidence="1 6">Cytosol</location>
    </subcellularLocation>
</comment>
<evidence type="ECO:0000256" key="6">
    <source>
        <dbReference type="PIRNR" id="PIRNR039090"/>
    </source>
</evidence>
<keyword evidence="4 6" id="KW-1005">Bacterial flagellum biogenesis</keyword>
<dbReference type="PANTHER" id="PTHR34773:SF1">
    <property type="entry name" value="FLAGELLAR SECRETION CHAPERONE FLIS"/>
    <property type="match status" value="1"/>
</dbReference>
<reference evidence="7 8" key="1">
    <citation type="submission" date="2017-11" db="EMBL/GenBank/DDBJ databases">
        <title>Genome-resolved metagenomics identifies genetic mobility, metabolic interactions, and unexpected diversity in perchlorate-reducing communities.</title>
        <authorList>
            <person name="Barnum T.P."/>
            <person name="Figueroa I.A."/>
            <person name="Carlstrom C.I."/>
            <person name="Lucas L.N."/>
            <person name="Engelbrektson A.L."/>
            <person name="Coates J.D."/>
        </authorList>
    </citation>
    <scope>NUCLEOTIDE SEQUENCE [LARGE SCALE GENOMIC DNA]</scope>
    <source>
        <strain evidence="7">BM706</strain>
    </source>
</reference>
<keyword evidence="5" id="KW-0143">Chaperone</keyword>
<proteinExistence type="inferred from homology"/>
<keyword evidence="7" id="KW-0282">Flagellum</keyword>
<dbReference type="NCBIfam" id="TIGR00208">
    <property type="entry name" value="fliS"/>
    <property type="match status" value="1"/>
</dbReference>